<accession>A0A926GB03</accession>
<dbReference type="AlphaFoldDB" id="A0A926GB03"/>
<sequence>MANSSSRNLPIISTVSGISALPAALKCAWDEPDPLTERQKELIRACLPADLIEDEAAPTREDQLEYLQRIVSACDEISKNERRMDEPEAQGRPGFFICTARRFF</sequence>
<gene>
    <name evidence="1" type="ORF">H4P12_13600</name>
</gene>
<comment type="caution">
    <text evidence="1">The sequence shown here is derived from an EMBL/GenBank/DDBJ whole genome shotgun (WGS) entry which is preliminary data.</text>
</comment>
<evidence type="ECO:0000313" key="2">
    <source>
        <dbReference type="Proteomes" id="UP000608594"/>
    </source>
</evidence>
<proteinExistence type="predicted"/>
<evidence type="ECO:0000313" key="1">
    <source>
        <dbReference type="EMBL" id="MBC9247713.1"/>
    </source>
</evidence>
<dbReference type="EMBL" id="JACOQL010000004">
    <property type="protein sequence ID" value="MBC9247713.1"/>
    <property type="molecule type" value="Genomic_DNA"/>
</dbReference>
<dbReference type="Proteomes" id="UP000608594">
    <property type="component" value="Unassembled WGS sequence"/>
</dbReference>
<reference evidence="1" key="1">
    <citation type="submission" date="2020-08" db="EMBL/GenBank/DDBJ databases">
        <title>Paracoccus amoyensis sp. nov., isolated from the surface seawater at coast of Xiamen, Fujian.</title>
        <authorList>
            <person name="Lyu L."/>
        </authorList>
    </citation>
    <scope>NUCLEOTIDE SEQUENCE</scope>
    <source>
        <strain evidence="1">11-3</strain>
    </source>
</reference>
<name>A0A926GB03_9RHOB</name>
<organism evidence="1 2">
    <name type="scientific">Paracoccus amoyensis</name>
    <dbReference type="NCBI Taxonomy" id="2760093"/>
    <lineage>
        <taxon>Bacteria</taxon>
        <taxon>Pseudomonadati</taxon>
        <taxon>Pseudomonadota</taxon>
        <taxon>Alphaproteobacteria</taxon>
        <taxon>Rhodobacterales</taxon>
        <taxon>Paracoccaceae</taxon>
        <taxon>Paracoccus</taxon>
    </lineage>
</organism>
<protein>
    <submittedName>
        <fullName evidence="1">Uncharacterized protein</fullName>
    </submittedName>
</protein>
<keyword evidence="2" id="KW-1185">Reference proteome</keyword>